<name>A0A3P7NHI4_DIBLA</name>
<evidence type="ECO:0008006" key="4">
    <source>
        <dbReference type="Google" id="ProtNLM"/>
    </source>
</evidence>
<dbReference type="Proteomes" id="UP000281553">
    <property type="component" value="Unassembled WGS sequence"/>
</dbReference>
<dbReference type="EMBL" id="UYRU01084581">
    <property type="protein sequence ID" value="VDN33997.1"/>
    <property type="molecule type" value="Genomic_DNA"/>
</dbReference>
<reference evidence="2 3" key="1">
    <citation type="submission" date="2018-11" db="EMBL/GenBank/DDBJ databases">
        <authorList>
            <consortium name="Pathogen Informatics"/>
        </authorList>
    </citation>
    <scope>NUCLEOTIDE SEQUENCE [LARGE SCALE GENOMIC DNA]</scope>
</reference>
<gene>
    <name evidence="2" type="ORF">DILT_LOCUS16391</name>
</gene>
<keyword evidence="1" id="KW-0732">Signal</keyword>
<feature type="chain" id="PRO_5018260152" description="Ion transport domain-containing protein" evidence="1">
    <location>
        <begin position="24"/>
        <end position="120"/>
    </location>
</feature>
<evidence type="ECO:0000313" key="3">
    <source>
        <dbReference type="Proteomes" id="UP000281553"/>
    </source>
</evidence>
<accession>A0A3P7NHI4</accession>
<evidence type="ECO:0000313" key="2">
    <source>
        <dbReference type="EMBL" id="VDN33997.1"/>
    </source>
</evidence>
<dbReference type="AlphaFoldDB" id="A0A3P7NHI4"/>
<organism evidence="2 3">
    <name type="scientific">Dibothriocephalus latus</name>
    <name type="common">Fish tapeworm</name>
    <name type="synonym">Diphyllobothrium latum</name>
    <dbReference type="NCBI Taxonomy" id="60516"/>
    <lineage>
        <taxon>Eukaryota</taxon>
        <taxon>Metazoa</taxon>
        <taxon>Spiralia</taxon>
        <taxon>Lophotrochozoa</taxon>
        <taxon>Platyhelminthes</taxon>
        <taxon>Cestoda</taxon>
        <taxon>Eucestoda</taxon>
        <taxon>Diphyllobothriidea</taxon>
        <taxon>Diphyllobothriidae</taxon>
        <taxon>Dibothriocephalus</taxon>
    </lineage>
</organism>
<protein>
    <recommendedName>
        <fullName evidence="4">Ion transport domain-containing protein</fullName>
    </recommendedName>
</protein>
<evidence type="ECO:0000256" key="1">
    <source>
        <dbReference type="SAM" id="SignalP"/>
    </source>
</evidence>
<proteinExistence type="predicted"/>
<feature type="signal peptide" evidence="1">
    <location>
        <begin position="1"/>
        <end position="23"/>
    </location>
</feature>
<keyword evidence="3" id="KW-1185">Reference proteome</keyword>
<sequence>MGSFYLLNVILAIVSMSYEQVYQRDLADDEEIATALSQYALEDDEDLDNPEGPGSLTATLTTRNEDFYEGLPGDPRKGHRRSPFRRHSAPARLCSAGAFDMEVFGHPDGLLLVRCLHPIY</sequence>
<dbReference type="OrthoDB" id="10561915at2759"/>